<accession>A0A849AKL7</accession>
<sequence>MAITLETATVDTLEETVDALASWQREGNPVQIHPGDLGWNLSLGAAQILDGLRLWRRAGQLVAIGMDDQDVIRMGLAPDVDDDPEVAEQLVADLSDPASGVLAATGGAVEARFGTALRELLTERGWHADEPWTPLSRKLSAPVEDHGLHLRTLDAGHAPEDLVRARVEVHRASFPNAGLTVERWHQMATAPPYRNARCLIGYDEGGVAVAATTVWSAGEGRPGLIEPLGAHRDHRGHGYGRAIVLAAAATLQEMGASSVLVCTPSKNTGGVAAYVSAGFVQQPDVPDFRRPS</sequence>
<dbReference type="Pfam" id="PF00583">
    <property type="entry name" value="Acetyltransf_1"/>
    <property type="match status" value="1"/>
</dbReference>
<dbReference type="AlphaFoldDB" id="A0A849AKL7"/>
<evidence type="ECO:0000313" key="2">
    <source>
        <dbReference type="EMBL" id="NNG40955.1"/>
    </source>
</evidence>
<proteinExistence type="predicted"/>
<dbReference type="PROSITE" id="PS51186">
    <property type="entry name" value="GNAT"/>
    <property type="match status" value="1"/>
</dbReference>
<dbReference type="SUPFAM" id="SSF55729">
    <property type="entry name" value="Acyl-CoA N-acyltransferases (Nat)"/>
    <property type="match status" value="1"/>
</dbReference>
<dbReference type="RefSeq" id="WP_171157810.1">
    <property type="nucleotide sequence ID" value="NZ_JABENB010000003.1"/>
</dbReference>
<organism evidence="2 3">
    <name type="scientific">Flexivirga aerilata</name>
    <dbReference type="NCBI Taxonomy" id="1656889"/>
    <lineage>
        <taxon>Bacteria</taxon>
        <taxon>Bacillati</taxon>
        <taxon>Actinomycetota</taxon>
        <taxon>Actinomycetes</taxon>
        <taxon>Micrococcales</taxon>
        <taxon>Dermacoccaceae</taxon>
        <taxon>Flexivirga</taxon>
    </lineage>
</organism>
<evidence type="ECO:0000259" key="1">
    <source>
        <dbReference type="PROSITE" id="PS51186"/>
    </source>
</evidence>
<reference evidence="2 3" key="1">
    <citation type="submission" date="2020-05" db="EMBL/GenBank/DDBJ databases">
        <title>Flexivirga sp. ID2601S isolated from air conditioner.</title>
        <authorList>
            <person name="Kim D.H."/>
        </authorList>
    </citation>
    <scope>NUCLEOTIDE SEQUENCE [LARGE SCALE GENOMIC DNA]</scope>
    <source>
        <strain evidence="2 3">ID2601S</strain>
    </source>
</reference>
<dbReference type="GO" id="GO:0016747">
    <property type="term" value="F:acyltransferase activity, transferring groups other than amino-acyl groups"/>
    <property type="evidence" value="ECO:0007669"/>
    <property type="project" value="InterPro"/>
</dbReference>
<keyword evidence="3" id="KW-1185">Reference proteome</keyword>
<feature type="domain" description="N-acetyltransferase" evidence="1">
    <location>
        <begin position="148"/>
        <end position="292"/>
    </location>
</feature>
<protein>
    <submittedName>
        <fullName evidence="2">GNAT family N-acetyltransferase</fullName>
    </submittedName>
</protein>
<comment type="caution">
    <text evidence="2">The sequence shown here is derived from an EMBL/GenBank/DDBJ whole genome shotgun (WGS) entry which is preliminary data.</text>
</comment>
<dbReference type="EMBL" id="JABENB010000003">
    <property type="protein sequence ID" value="NNG40955.1"/>
    <property type="molecule type" value="Genomic_DNA"/>
</dbReference>
<gene>
    <name evidence="2" type="ORF">HJ588_16980</name>
</gene>
<dbReference type="Gene3D" id="3.40.630.30">
    <property type="match status" value="1"/>
</dbReference>
<dbReference type="CDD" id="cd04301">
    <property type="entry name" value="NAT_SF"/>
    <property type="match status" value="1"/>
</dbReference>
<evidence type="ECO:0000313" key="3">
    <source>
        <dbReference type="Proteomes" id="UP000557772"/>
    </source>
</evidence>
<dbReference type="InterPro" id="IPR000182">
    <property type="entry name" value="GNAT_dom"/>
</dbReference>
<dbReference type="Proteomes" id="UP000557772">
    <property type="component" value="Unassembled WGS sequence"/>
</dbReference>
<name>A0A849AKL7_9MICO</name>
<keyword evidence="2" id="KW-0808">Transferase</keyword>
<dbReference type="InterPro" id="IPR016181">
    <property type="entry name" value="Acyl_CoA_acyltransferase"/>
</dbReference>